<dbReference type="AlphaFoldDB" id="A0A5P2FUX8"/>
<dbReference type="Proteomes" id="UP000292424">
    <property type="component" value="Chromosome"/>
</dbReference>
<protein>
    <recommendedName>
        <fullName evidence="3">GAF domain-containing protein</fullName>
    </recommendedName>
</protein>
<dbReference type="RefSeq" id="WP_131328154.1">
    <property type="nucleotide sequence ID" value="NZ_CP044016.1"/>
</dbReference>
<accession>A0A5P2FUX8</accession>
<keyword evidence="2" id="KW-1185">Reference proteome</keyword>
<dbReference type="OrthoDB" id="627374at2"/>
<evidence type="ECO:0008006" key="3">
    <source>
        <dbReference type="Google" id="ProtNLM"/>
    </source>
</evidence>
<evidence type="ECO:0000313" key="1">
    <source>
        <dbReference type="EMBL" id="QES87276.1"/>
    </source>
</evidence>
<gene>
    <name evidence="1" type="ORF">E0W69_000895</name>
</gene>
<dbReference type="KEGG" id="arac:E0W69_000895"/>
<name>A0A5P2FUX8_9BACT</name>
<reference evidence="1 2" key="1">
    <citation type="submission" date="2019-09" db="EMBL/GenBank/DDBJ databases">
        <title>Complete genome sequence of Arachidicoccus sp. B3-10 isolated from apple orchard soil.</title>
        <authorList>
            <person name="Kim H.S."/>
            <person name="Han K.-I."/>
            <person name="Suh M.K."/>
            <person name="Lee K.C."/>
            <person name="Eom M.K."/>
            <person name="Kim J.-S."/>
            <person name="Kang S.W."/>
            <person name="Sin Y."/>
            <person name="Lee J.-S."/>
        </authorList>
    </citation>
    <scope>NUCLEOTIDE SEQUENCE [LARGE SCALE GENOMIC DNA]</scope>
    <source>
        <strain evidence="1 2">B3-10</strain>
    </source>
</reference>
<proteinExistence type="predicted"/>
<dbReference type="EMBL" id="CP044016">
    <property type="protein sequence ID" value="QES87276.1"/>
    <property type="molecule type" value="Genomic_DNA"/>
</dbReference>
<organism evidence="1 2">
    <name type="scientific">Rhizosphaericola mali</name>
    <dbReference type="NCBI Taxonomy" id="2545455"/>
    <lineage>
        <taxon>Bacteria</taxon>
        <taxon>Pseudomonadati</taxon>
        <taxon>Bacteroidota</taxon>
        <taxon>Chitinophagia</taxon>
        <taxon>Chitinophagales</taxon>
        <taxon>Chitinophagaceae</taxon>
        <taxon>Rhizosphaericola</taxon>
    </lineage>
</organism>
<sequence length="807" mass="93176">MRQEVFRGYESVESMDKINKIVSFKPFIDYLDNVIDKNGVSKKILAHAKERIIELLPENLEIHEVDLGKYAAVYEIVYQLLNPPMMEEKENYWGLSVPFSPTIFYSSDSLYALMNTKLDPLEDGVEHEGDKIDKNTIKTIIIYNLVLKKLYNIEMSEKDILKYSFRPNLEEDRIVYLGIDYNSDFLEVSYDGELPELNVAQYSCKLSNIKDVLSQLLEALPLEKITIKGISILNLRDITTTYLKDKVRGFLISNKVKKTPHRVFADIFKGLLGNSKLDIILSPLLIINKSIVQDLWEGLDDDFRTILGKYNMEKDVFFEIIKDYTDHPNTIFHKNLKNICSSEKNKIINSLDSSIKSVLIRPVFTNKTKMVGAIAIFSDQENMINEDVLARLEDVVPLLEQLFEGGINSYSGQLTEVLKNKFTSIQPSVEWKFTDAAIQYLHDKRLERHPAMKSIHFENVYPIYGAVDIRDSTIERNNANAADYRVQLQAAILLLEKINLKVPISIIGELIFKAKKWIQFIEEGISSDKEPELIKFLDKEIGIFVTQFGSSSEELSQMTASYFEDQKAGGRFHNNVLDIEKTFKILNSSIASLLDQMNDKVQETYPCFFERYRSDGLEYNFYIGQSITPERVYSDIYLKNLQLWQVNTMAIIAKITEELQPQLPHPLRTTQLIFIHSNTIDISFRNDEHRFDVEGTYNIRYEIVKKRIDKAIVKHTQERLTQPGKVAIVYFFKKDVEEYISHIKYLQDKDIFEDDLEDIELDDLQGVTGLRAIRVSIKKDDSLKLLNASEHLAENIAVAQEAVARLN</sequence>
<evidence type="ECO:0000313" key="2">
    <source>
        <dbReference type="Proteomes" id="UP000292424"/>
    </source>
</evidence>